<evidence type="ECO:0000256" key="2">
    <source>
        <dbReference type="ARBA" id="ARBA00006375"/>
    </source>
</evidence>
<dbReference type="SUPFAM" id="SSF103506">
    <property type="entry name" value="Mitochondrial carrier"/>
    <property type="match status" value="1"/>
</dbReference>
<evidence type="ECO:0000256" key="3">
    <source>
        <dbReference type="ARBA" id="ARBA00022448"/>
    </source>
</evidence>
<comment type="subcellular location">
    <subcellularLocation>
        <location evidence="1">Membrane</location>
        <topology evidence="1">Multi-pass membrane protein</topology>
    </subcellularLocation>
</comment>
<comment type="similarity">
    <text evidence="2 9">Belongs to the mitochondrial carrier (TC 2.A.29) family.</text>
</comment>
<dbReference type="InterPro" id="IPR018108">
    <property type="entry name" value="MCP_transmembrane"/>
</dbReference>
<organism evidence="10">
    <name type="scientific">Pinguiococcus pyrenoidosus</name>
    <dbReference type="NCBI Taxonomy" id="172671"/>
    <lineage>
        <taxon>Eukaryota</taxon>
        <taxon>Sar</taxon>
        <taxon>Stramenopiles</taxon>
        <taxon>Ochrophyta</taxon>
        <taxon>Pinguiophyceae</taxon>
        <taxon>Pinguiochrysidales</taxon>
        <taxon>Pinguiochrysidaceae</taxon>
        <taxon>Pinguiococcus</taxon>
    </lineage>
</organism>
<dbReference type="PROSITE" id="PS50920">
    <property type="entry name" value="SOLCAR"/>
    <property type="match status" value="2"/>
</dbReference>
<keyword evidence="5" id="KW-0677">Repeat</keyword>
<evidence type="ECO:0000313" key="10">
    <source>
        <dbReference type="EMBL" id="CAD8264627.1"/>
    </source>
</evidence>
<evidence type="ECO:0000256" key="9">
    <source>
        <dbReference type="RuleBase" id="RU000488"/>
    </source>
</evidence>
<evidence type="ECO:0000256" key="8">
    <source>
        <dbReference type="PROSITE-ProRule" id="PRU00282"/>
    </source>
</evidence>
<keyword evidence="4 8" id="KW-0812">Transmembrane</keyword>
<evidence type="ECO:0000256" key="5">
    <source>
        <dbReference type="ARBA" id="ARBA00022737"/>
    </source>
</evidence>
<protein>
    <submittedName>
        <fullName evidence="10">Uncharacterized protein</fullName>
    </submittedName>
</protein>
<dbReference type="EMBL" id="HBEA01018588">
    <property type="protein sequence ID" value="CAD8264627.1"/>
    <property type="molecule type" value="Transcribed_RNA"/>
</dbReference>
<dbReference type="Pfam" id="PF00153">
    <property type="entry name" value="Mito_carr"/>
    <property type="match status" value="2"/>
</dbReference>
<dbReference type="InterPro" id="IPR023395">
    <property type="entry name" value="MCP_dom_sf"/>
</dbReference>
<keyword evidence="6" id="KW-1133">Transmembrane helix</keyword>
<keyword evidence="3 9" id="KW-0813">Transport</keyword>
<evidence type="ECO:0000256" key="1">
    <source>
        <dbReference type="ARBA" id="ARBA00004141"/>
    </source>
</evidence>
<feature type="repeat" description="Solcar" evidence="8">
    <location>
        <begin position="12"/>
        <end position="102"/>
    </location>
</feature>
<reference evidence="10" key="1">
    <citation type="submission" date="2021-01" db="EMBL/GenBank/DDBJ databases">
        <authorList>
            <person name="Corre E."/>
            <person name="Pelletier E."/>
            <person name="Niang G."/>
            <person name="Scheremetjew M."/>
            <person name="Finn R."/>
            <person name="Kale V."/>
            <person name="Holt S."/>
            <person name="Cochrane G."/>
            <person name="Meng A."/>
            <person name="Brown T."/>
            <person name="Cohen L."/>
        </authorList>
    </citation>
    <scope>NUCLEOTIDE SEQUENCE</scope>
    <source>
        <strain evidence="10">CCMP2078</strain>
    </source>
</reference>
<dbReference type="Gene3D" id="1.50.40.10">
    <property type="entry name" value="Mitochondrial carrier domain"/>
    <property type="match status" value="1"/>
</dbReference>
<dbReference type="InterPro" id="IPR050391">
    <property type="entry name" value="Mito_Metabolite_Transporter"/>
</dbReference>
<dbReference type="GO" id="GO:0016020">
    <property type="term" value="C:membrane"/>
    <property type="evidence" value="ECO:0007669"/>
    <property type="project" value="UniProtKB-SubCell"/>
</dbReference>
<feature type="repeat" description="Solcar" evidence="8">
    <location>
        <begin position="110"/>
        <end position="215"/>
    </location>
</feature>
<name>A0A7R9UFQ0_9STRA</name>
<gene>
    <name evidence="10" type="ORF">PPYR1160_LOCUS14130</name>
</gene>
<proteinExistence type="inferred from homology"/>
<evidence type="ECO:0000256" key="7">
    <source>
        <dbReference type="ARBA" id="ARBA00023136"/>
    </source>
</evidence>
<keyword evidence="7 8" id="KW-0472">Membrane</keyword>
<accession>A0A7R9UFQ0</accession>
<sequence>MVRQRMGGRENAGFGTRLAVALGSGAVGSLLANPFDLIRVRQQSRAMESFSLGTAELVRFLDEQRGRGEGLRSLWKGWQINAARAACFTAGSMMTYEEAKARLSVAGVAEGPVQHLLSGAAMGLVGTFCYMPADNIRTAIYTTQIRFCGQMTSSAAAQSLSAQTMICRHTMLGLVLRMYEKGGFLAFYKGMGGALCRTVPACMIFPSTMEQSRKLWGLSYF</sequence>
<evidence type="ECO:0000256" key="4">
    <source>
        <dbReference type="ARBA" id="ARBA00022692"/>
    </source>
</evidence>
<dbReference type="AlphaFoldDB" id="A0A7R9UFQ0"/>
<evidence type="ECO:0000256" key="6">
    <source>
        <dbReference type="ARBA" id="ARBA00022989"/>
    </source>
</evidence>
<dbReference type="PANTHER" id="PTHR45618">
    <property type="entry name" value="MITOCHONDRIAL DICARBOXYLATE CARRIER-RELATED"/>
    <property type="match status" value="1"/>
</dbReference>